<dbReference type="Proteomes" id="UP000515146">
    <property type="component" value="Unplaced"/>
</dbReference>
<dbReference type="OrthoDB" id="5132116at2759"/>
<dbReference type="RefSeq" id="XP_027202890.1">
    <property type="nucleotide sequence ID" value="XM_027347089.1"/>
</dbReference>
<keyword evidence="3" id="KW-0547">Nucleotide-binding</keyword>
<comment type="similarity">
    <text evidence="6">Belongs to the actin family.</text>
</comment>
<evidence type="ECO:0000256" key="1">
    <source>
        <dbReference type="ARBA" id="ARBA00004496"/>
    </source>
</evidence>
<proteinExistence type="inferred from homology"/>
<keyword evidence="2" id="KW-0963">Cytoplasm</keyword>
<evidence type="ECO:0000313" key="7">
    <source>
        <dbReference type="Proteomes" id="UP000515146"/>
    </source>
</evidence>
<comment type="subcellular location">
    <subcellularLocation>
        <location evidence="1">Cytoplasm</location>
    </subcellularLocation>
</comment>
<dbReference type="GO" id="GO:0005737">
    <property type="term" value="C:cytoplasm"/>
    <property type="evidence" value="ECO:0007669"/>
    <property type="project" value="UniProtKB-SubCell"/>
</dbReference>
<dbReference type="Pfam" id="PF00022">
    <property type="entry name" value="Actin"/>
    <property type="match status" value="1"/>
</dbReference>
<evidence type="ECO:0000256" key="5">
    <source>
        <dbReference type="ARBA" id="ARBA00023097"/>
    </source>
</evidence>
<dbReference type="SMART" id="SM00268">
    <property type="entry name" value="ACTIN"/>
    <property type="match status" value="1"/>
</dbReference>
<evidence type="ECO:0000313" key="8">
    <source>
        <dbReference type="RefSeq" id="XP_027202890.1"/>
    </source>
</evidence>
<sequence length="381" mass="42346">MADEETQVPLVVDNGSGQVKAGIAGDDAPCCVFPSIVGIPRQAGVMVGVEKKDYYIGKEAQEKRGILTLRYPIEHGIITNWDDMEKIWYTTFYDELRRNPEEHPVLLTEAPMNPKTNRESMTRVMFETFNVPAMTICIQAVLSLYASGRTTGAVMDSGDGVTHIVPIYEGFAMLMAIKRINLAGRDLTEVLQSLLMYEGYSFNTSAELEIVREIKEKLCYVAEDYEAELARLKTPEGMEDINKSHTLPDGSVINVGQARFGCPEVLFNPELIKKEHDGVHLETWKSINKCDIDTRTDLCGNIVLSGGTTMFPKIKDRLEKEIKELAPTVQKIKIIAPPDRKATVWVGGSILASLSEFATSLCVTATDYAEEGPSIVHRKCF</sequence>
<protein>
    <submittedName>
        <fullName evidence="8">Actin-85C-like</fullName>
    </submittedName>
</protein>
<dbReference type="AlphaFoldDB" id="A0A6P6YC80"/>
<reference evidence="8" key="1">
    <citation type="submission" date="2025-08" db="UniProtKB">
        <authorList>
            <consortium name="RefSeq"/>
        </authorList>
    </citation>
    <scope>IDENTIFICATION</scope>
    <source>
        <strain evidence="8">Airmid</strain>
    </source>
</reference>
<organism evidence="7 8">
    <name type="scientific">Dermatophagoides pteronyssinus</name>
    <name type="common">European house dust mite</name>
    <dbReference type="NCBI Taxonomy" id="6956"/>
    <lineage>
        <taxon>Eukaryota</taxon>
        <taxon>Metazoa</taxon>
        <taxon>Ecdysozoa</taxon>
        <taxon>Arthropoda</taxon>
        <taxon>Chelicerata</taxon>
        <taxon>Arachnida</taxon>
        <taxon>Acari</taxon>
        <taxon>Acariformes</taxon>
        <taxon>Sarcoptiformes</taxon>
        <taxon>Astigmata</taxon>
        <taxon>Psoroptidia</taxon>
        <taxon>Analgoidea</taxon>
        <taxon>Pyroglyphidae</taxon>
        <taxon>Dermatophagoidinae</taxon>
        <taxon>Dermatophagoides</taxon>
    </lineage>
</organism>
<dbReference type="GO" id="GO:0005524">
    <property type="term" value="F:ATP binding"/>
    <property type="evidence" value="ECO:0007669"/>
    <property type="project" value="UniProtKB-KW"/>
</dbReference>
<accession>A0A6P6YC80</accession>
<dbReference type="InterPro" id="IPR004000">
    <property type="entry name" value="Actin"/>
</dbReference>
<keyword evidence="5" id="KW-0558">Oxidation</keyword>
<dbReference type="PROSITE" id="PS01132">
    <property type="entry name" value="ACTINS_ACT_LIKE"/>
    <property type="match status" value="1"/>
</dbReference>
<dbReference type="PRINTS" id="PR00190">
    <property type="entry name" value="ACTIN"/>
</dbReference>
<evidence type="ECO:0000256" key="2">
    <source>
        <dbReference type="ARBA" id="ARBA00022490"/>
    </source>
</evidence>
<dbReference type="FunFam" id="3.90.640.10:FF:000007">
    <property type="entry name" value="Actin like 7B"/>
    <property type="match status" value="1"/>
</dbReference>
<evidence type="ECO:0000256" key="6">
    <source>
        <dbReference type="RuleBase" id="RU000487"/>
    </source>
</evidence>
<keyword evidence="7" id="KW-1185">Reference proteome</keyword>
<evidence type="ECO:0000256" key="4">
    <source>
        <dbReference type="ARBA" id="ARBA00022840"/>
    </source>
</evidence>
<dbReference type="Gene3D" id="3.90.640.10">
    <property type="entry name" value="Actin, Chain A, domain 4"/>
    <property type="match status" value="1"/>
</dbReference>
<dbReference type="InterPro" id="IPR043129">
    <property type="entry name" value="ATPase_NBD"/>
</dbReference>
<dbReference type="SUPFAM" id="SSF53067">
    <property type="entry name" value="Actin-like ATPase domain"/>
    <property type="match status" value="2"/>
</dbReference>
<dbReference type="KEGG" id="dpte:113796792"/>
<dbReference type="Gene3D" id="3.30.420.40">
    <property type="match status" value="2"/>
</dbReference>
<dbReference type="InterPro" id="IPR020902">
    <property type="entry name" value="Actin/actin-like_CS"/>
</dbReference>
<gene>
    <name evidence="8" type="primary">LOC113796792</name>
</gene>
<name>A0A6P6YC80_DERPT</name>
<dbReference type="InParanoid" id="A0A6P6YC80"/>
<dbReference type="FunFam" id="3.30.420.40:FF:000291">
    <property type="entry name" value="Actin, alpha skeletal muscle"/>
    <property type="match status" value="1"/>
</dbReference>
<evidence type="ECO:0000256" key="3">
    <source>
        <dbReference type="ARBA" id="ARBA00022741"/>
    </source>
</evidence>
<keyword evidence="4" id="KW-0067">ATP-binding</keyword>
<dbReference type="PANTHER" id="PTHR11937">
    <property type="entry name" value="ACTIN"/>
    <property type="match status" value="1"/>
</dbReference>